<name>A0A848HUC9_9BURK</name>
<keyword evidence="2" id="KW-0732">Signal</keyword>
<proteinExistence type="predicted"/>
<reference evidence="3 4" key="1">
    <citation type="submission" date="2020-04" db="EMBL/GenBank/DDBJ databases">
        <title>Massilia sp. RP-1-19 isolated from soil.</title>
        <authorList>
            <person name="Dahal R.H."/>
        </authorList>
    </citation>
    <scope>NUCLEOTIDE SEQUENCE [LARGE SCALE GENOMIC DNA]</scope>
    <source>
        <strain evidence="3 4">RP-1-19</strain>
    </source>
</reference>
<accession>A0A848HUC9</accession>
<evidence type="ECO:0000313" key="4">
    <source>
        <dbReference type="Proteomes" id="UP000583752"/>
    </source>
</evidence>
<feature type="chain" id="PRO_5032361883" evidence="2">
    <location>
        <begin position="28"/>
        <end position="166"/>
    </location>
</feature>
<dbReference type="RefSeq" id="WP_169467151.1">
    <property type="nucleotide sequence ID" value="NZ_JABBGG010000008.1"/>
</dbReference>
<dbReference type="Proteomes" id="UP000583752">
    <property type="component" value="Unassembled WGS sequence"/>
</dbReference>
<evidence type="ECO:0000313" key="3">
    <source>
        <dbReference type="EMBL" id="NML62298.1"/>
    </source>
</evidence>
<feature type="region of interest" description="Disordered" evidence="1">
    <location>
        <begin position="146"/>
        <end position="166"/>
    </location>
</feature>
<protein>
    <submittedName>
        <fullName evidence="3">Lysozyme inhibitor</fullName>
    </submittedName>
</protein>
<evidence type="ECO:0000256" key="2">
    <source>
        <dbReference type="SAM" id="SignalP"/>
    </source>
</evidence>
<keyword evidence="4" id="KW-1185">Reference proteome</keyword>
<organism evidence="3 4">
    <name type="scientific">Massilia polaris</name>
    <dbReference type="NCBI Taxonomy" id="2728846"/>
    <lineage>
        <taxon>Bacteria</taxon>
        <taxon>Pseudomonadati</taxon>
        <taxon>Pseudomonadota</taxon>
        <taxon>Betaproteobacteria</taxon>
        <taxon>Burkholderiales</taxon>
        <taxon>Oxalobacteraceae</taxon>
        <taxon>Telluria group</taxon>
        <taxon>Massilia</taxon>
    </lineage>
</organism>
<feature type="signal peptide" evidence="2">
    <location>
        <begin position="1"/>
        <end position="27"/>
    </location>
</feature>
<comment type="caution">
    <text evidence="3">The sequence shown here is derived from an EMBL/GenBank/DDBJ whole genome shotgun (WGS) entry which is preliminary data.</text>
</comment>
<gene>
    <name evidence="3" type="ORF">HHL21_14675</name>
</gene>
<dbReference type="EMBL" id="JABBGG010000008">
    <property type="protein sequence ID" value="NML62298.1"/>
    <property type="molecule type" value="Genomic_DNA"/>
</dbReference>
<dbReference type="AlphaFoldDB" id="A0A848HUC9"/>
<sequence length="166" mass="18337">MPKLIREMLVACGLALASAALCAPATAAETDKKPVKAKAKSAKKTKEKHPLAIDVLADEPEPDVTDSTTTEYACELNNKVTIYHNDNDAAHIALRWKKRLHRLDRVGTTTGALRFENVRYGLVWIGIPSKGMLLDSKLNRQLANECKNEEQTKKEQQVDAEKAAKS</sequence>
<evidence type="ECO:0000256" key="1">
    <source>
        <dbReference type="SAM" id="MobiDB-lite"/>
    </source>
</evidence>